<organism evidence="1 2">
    <name type="scientific">Candidatus Ornithospirochaeta stercoravium</name>
    <dbReference type="NCBI Taxonomy" id="2840897"/>
    <lineage>
        <taxon>Bacteria</taxon>
        <taxon>Pseudomonadati</taxon>
        <taxon>Spirochaetota</taxon>
        <taxon>Spirochaetia</taxon>
        <taxon>Spirochaetales</taxon>
        <taxon>Spirochaetaceae</taxon>
        <taxon>Spirochaetaceae incertae sedis</taxon>
        <taxon>Candidatus Ornithospirochaeta</taxon>
    </lineage>
</organism>
<dbReference type="AlphaFoldDB" id="A0A9D9ND56"/>
<proteinExistence type="predicted"/>
<accession>A0A9D9ND56</accession>
<dbReference type="Proteomes" id="UP000810292">
    <property type="component" value="Unassembled WGS sequence"/>
</dbReference>
<comment type="caution">
    <text evidence="1">The sequence shown here is derived from an EMBL/GenBank/DDBJ whole genome shotgun (WGS) entry which is preliminary data.</text>
</comment>
<evidence type="ECO:0000313" key="2">
    <source>
        <dbReference type="Proteomes" id="UP000810292"/>
    </source>
</evidence>
<reference evidence="1" key="1">
    <citation type="submission" date="2020-10" db="EMBL/GenBank/DDBJ databases">
        <authorList>
            <person name="Gilroy R."/>
        </authorList>
    </citation>
    <scope>NUCLEOTIDE SEQUENCE</scope>
    <source>
        <strain evidence="1">14700</strain>
    </source>
</reference>
<sequence>MFSFRKKDEEELRMHFAAPSFFSPIGECIEVRSPREARKSAEDHAPCIVVFQPSLAVFSSPRSWANALSSASALIVEGDGGIKEFKAFMTLIDGIVFSPVPRKLASAFIAGSDEEAASYVSAMQKTFPSVITIKVLDNTEDEE</sequence>
<gene>
    <name evidence="1" type="ORF">IAA72_03095</name>
</gene>
<name>A0A9D9ND56_9SPIO</name>
<reference evidence="1" key="2">
    <citation type="journal article" date="2021" name="PeerJ">
        <title>Extensive microbial diversity within the chicken gut microbiome revealed by metagenomics and culture.</title>
        <authorList>
            <person name="Gilroy R."/>
            <person name="Ravi A."/>
            <person name="Getino M."/>
            <person name="Pursley I."/>
            <person name="Horton D.L."/>
            <person name="Alikhan N.F."/>
            <person name="Baker D."/>
            <person name="Gharbi K."/>
            <person name="Hall N."/>
            <person name="Watson M."/>
            <person name="Adriaenssens E.M."/>
            <person name="Foster-Nyarko E."/>
            <person name="Jarju S."/>
            <person name="Secka A."/>
            <person name="Antonio M."/>
            <person name="Oren A."/>
            <person name="Chaudhuri R.R."/>
            <person name="La Ragione R."/>
            <person name="Hildebrand F."/>
            <person name="Pallen M.J."/>
        </authorList>
    </citation>
    <scope>NUCLEOTIDE SEQUENCE</scope>
    <source>
        <strain evidence="1">14700</strain>
    </source>
</reference>
<protein>
    <submittedName>
        <fullName evidence="1">Uncharacterized protein</fullName>
    </submittedName>
</protein>
<dbReference type="EMBL" id="JADIMF010000049">
    <property type="protein sequence ID" value="MBO8468755.1"/>
    <property type="molecule type" value="Genomic_DNA"/>
</dbReference>
<evidence type="ECO:0000313" key="1">
    <source>
        <dbReference type="EMBL" id="MBO8468755.1"/>
    </source>
</evidence>